<dbReference type="InterPro" id="IPR039420">
    <property type="entry name" value="WalR-like"/>
</dbReference>
<evidence type="ECO:0000256" key="4">
    <source>
        <dbReference type="ARBA" id="ARBA00023012"/>
    </source>
</evidence>
<comment type="subcellular location">
    <subcellularLocation>
        <location evidence="1">Cytoplasm</location>
    </subcellularLocation>
</comment>
<feature type="domain" description="Response regulatory" evidence="10">
    <location>
        <begin position="4"/>
        <end position="117"/>
    </location>
</feature>
<evidence type="ECO:0000256" key="8">
    <source>
        <dbReference type="PROSITE-ProRule" id="PRU00169"/>
    </source>
</evidence>
<evidence type="ECO:0000313" key="12">
    <source>
        <dbReference type="EMBL" id="MBA6411921.1"/>
    </source>
</evidence>
<proteinExistence type="predicted"/>
<dbReference type="CDD" id="cd17623">
    <property type="entry name" value="REC_OmpR_CpxR"/>
    <property type="match status" value="1"/>
</dbReference>
<dbReference type="SMART" id="SM00862">
    <property type="entry name" value="Trans_reg_C"/>
    <property type="match status" value="1"/>
</dbReference>
<organism evidence="12 13">
    <name type="scientific">Sediminihaliea albiluteola</name>
    <dbReference type="NCBI Taxonomy" id="2758564"/>
    <lineage>
        <taxon>Bacteria</taxon>
        <taxon>Pseudomonadati</taxon>
        <taxon>Pseudomonadota</taxon>
        <taxon>Gammaproteobacteria</taxon>
        <taxon>Cellvibrionales</taxon>
        <taxon>Halieaceae</taxon>
        <taxon>Sediminihaliea</taxon>
    </lineage>
</organism>
<feature type="domain" description="OmpR/PhoB-type" evidence="11">
    <location>
        <begin position="127"/>
        <end position="225"/>
    </location>
</feature>
<evidence type="ECO:0000259" key="11">
    <source>
        <dbReference type="PROSITE" id="PS51755"/>
    </source>
</evidence>
<dbReference type="PROSITE" id="PS51755">
    <property type="entry name" value="OMPR_PHOB"/>
    <property type="match status" value="1"/>
</dbReference>
<dbReference type="Pfam" id="PF00072">
    <property type="entry name" value="Response_reg"/>
    <property type="match status" value="1"/>
</dbReference>
<dbReference type="CDD" id="cd00383">
    <property type="entry name" value="trans_reg_C"/>
    <property type="match status" value="1"/>
</dbReference>
<dbReference type="PANTHER" id="PTHR48111:SF39">
    <property type="entry name" value="TRANSCRIPTIONAL REGULATORY PROTEIN CPXR"/>
    <property type="match status" value="1"/>
</dbReference>
<evidence type="ECO:0000256" key="6">
    <source>
        <dbReference type="ARBA" id="ARBA00023125"/>
    </source>
</evidence>
<sequence length="232" mass="25972">MDIKVLIIDDDVELCELLSEFLALEGFLSHAIHNGQEALEHCKEHHYELIILDVMLPGMQGLDVLRALRKFTQTPVLMLTARGEDTDRIVGLELGADDYLAKPCNPRELAARLRAILRRVRPTQEHSTELRVGELQLNSSQRQASYANAELPLTSAEFNVLFSLLSRAGQVVDKDTLCREALGRPLSAYDRSIDVHISKIRRKLAELGGEQLVLSVRGVGYQYAADSQERGQ</sequence>
<keyword evidence="4" id="KW-0902">Two-component regulatory system</keyword>
<name>A0A7W2YHY1_9GAMM</name>
<dbReference type="AlphaFoldDB" id="A0A7W2YHY1"/>
<keyword evidence="6 9" id="KW-0238">DNA-binding</keyword>
<evidence type="ECO:0000256" key="7">
    <source>
        <dbReference type="ARBA" id="ARBA00023163"/>
    </source>
</evidence>
<dbReference type="InterPro" id="IPR011006">
    <property type="entry name" value="CheY-like_superfamily"/>
</dbReference>
<dbReference type="GO" id="GO:0000156">
    <property type="term" value="F:phosphorelay response regulator activity"/>
    <property type="evidence" value="ECO:0007669"/>
    <property type="project" value="TreeGrafter"/>
</dbReference>
<dbReference type="SUPFAM" id="SSF52172">
    <property type="entry name" value="CheY-like"/>
    <property type="match status" value="1"/>
</dbReference>
<keyword evidence="7" id="KW-0804">Transcription</keyword>
<comment type="caution">
    <text evidence="12">The sequence shown here is derived from an EMBL/GenBank/DDBJ whole genome shotgun (WGS) entry which is preliminary data.</text>
</comment>
<dbReference type="InterPro" id="IPR036388">
    <property type="entry name" value="WH-like_DNA-bd_sf"/>
</dbReference>
<evidence type="ECO:0000256" key="5">
    <source>
        <dbReference type="ARBA" id="ARBA00023015"/>
    </source>
</evidence>
<dbReference type="InterPro" id="IPR001867">
    <property type="entry name" value="OmpR/PhoB-type_DNA-bd"/>
</dbReference>
<dbReference type="InterPro" id="IPR058124">
    <property type="entry name" value="CpxR-like_REC"/>
</dbReference>
<dbReference type="Gene3D" id="3.40.50.2300">
    <property type="match status" value="1"/>
</dbReference>
<dbReference type="PROSITE" id="PS50110">
    <property type="entry name" value="RESPONSE_REGULATORY"/>
    <property type="match status" value="1"/>
</dbReference>
<dbReference type="GO" id="GO:0006355">
    <property type="term" value="P:regulation of DNA-templated transcription"/>
    <property type="evidence" value="ECO:0007669"/>
    <property type="project" value="InterPro"/>
</dbReference>
<dbReference type="SMART" id="SM00448">
    <property type="entry name" value="REC"/>
    <property type="match status" value="1"/>
</dbReference>
<dbReference type="Pfam" id="PF00486">
    <property type="entry name" value="Trans_reg_C"/>
    <property type="match status" value="1"/>
</dbReference>
<dbReference type="InterPro" id="IPR016032">
    <property type="entry name" value="Sig_transdc_resp-reg_C-effctor"/>
</dbReference>
<feature type="modified residue" description="4-aspartylphosphate" evidence="8">
    <location>
        <position position="53"/>
    </location>
</feature>
<protein>
    <submittedName>
        <fullName evidence="12">Response regulator transcription factor</fullName>
    </submittedName>
</protein>
<evidence type="ECO:0000256" key="1">
    <source>
        <dbReference type="ARBA" id="ARBA00004496"/>
    </source>
</evidence>
<reference evidence="12 13" key="1">
    <citation type="submission" date="2020-07" db="EMBL/GenBank/DDBJ databases">
        <title>Halieaceae bacterium, F7430, whole genome shotgun sequencing project.</title>
        <authorList>
            <person name="Jiang S."/>
            <person name="Liu Z.W."/>
            <person name="Du Z.J."/>
        </authorList>
    </citation>
    <scope>NUCLEOTIDE SEQUENCE [LARGE SCALE GENOMIC DNA]</scope>
    <source>
        <strain evidence="12 13">F7430</strain>
    </source>
</reference>
<gene>
    <name evidence="12" type="ORF">H2508_02200</name>
</gene>
<dbReference type="GO" id="GO:0032993">
    <property type="term" value="C:protein-DNA complex"/>
    <property type="evidence" value="ECO:0007669"/>
    <property type="project" value="TreeGrafter"/>
</dbReference>
<feature type="DNA-binding region" description="OmpR/PhoB-type" evidence="9">
    <location>
        <begin position="127"/>
        <end position="225"/>
    </location>
</feature>
<keyword evidence="3 8" id="KW-0597">Phosphoprotein</keyword>
<dbReference type="InterPro" id="IPR001789">
    <property type="entry name" value="Sig_transdc_resp-reg_receiver"/>
</dbReference>
<dbReference type="FunFam" id="3.40.50.2300:FF:000001">
    <property type="entry name" value="DNA-binding response regulator PhoB"/>
    <property type="match status" value="1"/>
</dbReference>
<evidence type="ECO:0000313" key="13">
    <source>
        <dbReference type="Proteomes" id="UP000539350"/>
    </source>
</evidence>
<accession>A0A7W2YHY1</accession>
<dbReference type="RefSeq" id="WP_182168763.1">
    <property type="nucleotide sequence ID" value="NZ_JACFXU010000013.1"/>
</dbReference>
<evidence type="ECO:0000256" key="3">
    <source>
        <dbReference type="ARBA" id="ARBA00022553"/>
    </source>
</evidence>
<evidence type="ECO:0000256" key="2">
    <source>
        <dbReference type="ARBA" id="ARBA00022490"/>
    </source>
</evidence>
<dbReference type="GO" id="GO:0005829">
    <property type="term" value="C:cytosol"/>
    <property type="evidence" value="ECO:0007669"/>
    <property type="project" value="TreeGrafter"/>
</dbReference>
<keyword evidence="13" id="KW-1185">Reference proteome</keyword>
<dbReference type="Proteomes" id="UP000539350">
    <property type="component" value="Unassembled WGS sequence"/>
</dbReference>
<dbReference type="Gene3D" id="6.10.250.690">
    <property type="match status" value="1"/>
</dbReference>
<dbReference type="Gene3D" id="1.10.10.10">
    <property type="entry name" value="Winged helix-like DNA-binding domain superfamily/Winged helix DNA-binding domain"/>
    <property type="match status" value="1"/>
</dbReference>
<dbReference type="PANTHER" id="PTHR48111">
    <property type="entry name" value="REGULATOR OF RPOS"/>
    <property type="match status" value="1"/>
</dbReference>
<dbReference type="GO" id="GO:0000976">
    <property type="term" value="F:transcription cis-regulatory region binding"/>
    <property type="evidence" value="ECO:0007669"/>
    <property type="project" value="TreeGrafter"/>
</dbReference>
<dbReference type="EMBL" id="JACFXU010000013">
    <property type="protein sequence ID" value="MBA6411921.1"/>
    <property type="molecule type" value="Genomic_DNA"/>
</dbReference>
<keyword evidence="2" id="KW-0963">Cytoplasm</keyword>
<dbReference type="SUPFAM" id="SSF46894">
    <property type="entry name" value="C-terminal effector domain of the bipartite response regulators"/>
    <property type="match status" value="1"/>
</dbReference>
<evidence type="ECO:0000256" key="9">
    <source>
        <dbReference type="PROSITE-ProRule" id="PRU01091"/>
    </source>
</evidence>
<evidence type="ECO:0000259" key="10">
    <source>
        <dbReference type="PROSITE" id="PS50110"/>
    </source>
</evidence>
<keyword evidence="5" id="KW-0805">Transcription regulation</keyword>